<feature type="transmembrane region" description="Helical" evidence="6">
    <location>
        <begin position="359"/>
        <end position="377"/>
    </location>
</feature>
<dbReference type="InterPro" id="IPR020846">
    <property type="entry name" value="MFS_dom"/>
</dbReference>
<feature type="transmembrane region" description="Helical" evidence="6">
    <location>
        <begin position="184"/>
        <end position="204"/>
    </location>
</feature>
<feature type="transmembrane region" description="Helical" evidence="6">
    <location>
        <begin position="427"/>
        <end position="445"/>
    </location>
</feature>
<name>A0A2S8IMU2_RHOOP</name>
<keyword evidence="5 6" id="KW-0472">Membrane</keyword>
<dbReference type="SUPFAM" id="SSF103473">
    <property type="entry name" value="MFS general substrate transporter"/>
    <property type="match status" value="2"/>
</dbReference>
<feature type="transmembrane region" description="Helical" evidence="6">
    <location>
        <begin position="98"/>
        <end position="116"/>
    </location>
</feature>
<dbReference type="GO" id="GO:0022857">
    <property type="term" value="F:transmembrane transporter activity"/>
    <property type="evidence" value="ECO:0007669"/>
    <property type="project" value="InterPro"/>
</dbReference>
<dbReference type="RefSeq" id="WP_105422305.1">
    <property type="nucleotide sequence ID" value="NZ_PUIO01000067.1"/>
</dbReference>
<organism evidence="8 9">
    <name type="scientific">Rhodococcus opacus</name>
    <name type="common">Nocardia opaca</name>
    <dbReference type="NCBI Taxonomy" id="37919"/>
    <lineage>
        <taxon>Bacteria</taxon>
        <taxon>Bacillati</taxon>
        <taxon>Actinomycetota</taxon>
        <taxon>Actinomycetes</taxon>
        <taxon>Mycobacteriales</taxon>
        <taxon>Nocardiaceae</taxon>
        <taxon>Rhodococcus</taxon>
    </lineage>
</organism>
<dbReference type="GO" id="GO:0005886">
    <property type="term" value="C:plasma membrane"/>
    <property type="evidence" value="ECO:0007669"/>
    <property type="project" value="UniProtKB-SubCell"/>
</dbReference>
<feature type="transmembrane region" description="Helical" evidence="6">
    <location>
        <begin position="285"/>
        <end position="308"/>
    </location>
</feature>
<keyword evidence="3 6" id="KW-0812">Transmembrane</keyword>
<feature type="transmembrane region" description="Helical" evidence="6">
    <location>
        <begin position="68"/>
        <end position="86"/>
    </location>
</feature>
<keyword evidence="2" id="KW-0813">Transport</keyword>
<accession>A0A2S8IMU2</accession>
<evidence type="ECO:0000313" key="8">
    <source>
        <dbReference type="EMBL" id="PQP16100.1"/>
    </source>
</evidence>
<comment type="caution">
    <text evidence="8">The sequence shown here is derived from an EMBL/GenBank/DDBJ whole genome shotgun (WGS) entry which is preliminary data.</text>
</comment>
<sequence length="499" mass="52521">MTTNPPSANPLEESEYTPPVGEKGKIWTPRWIGALVVVVMLGELATFSYSLVGTALPGIGLHFQTTDLGWTITIANLVTAVAVAMIGKLADLRGKRNVLVIVTALSAAGGVISAVAPTYEVFLVGRGLQGLLYVTPALGYSLIRDVFPKQLIAFAITVTFTGAGALLVISPFIAGWLIDGYGPLSIFWCIAAFQVICIIGVLLLLPESPLRVKSRLDWVGAILLGAGGALLVYGLGNAGTWGWTSTSFVGFMVAGLACFAAWIWWDSSFPEPIIEISLLRTRPMWTTLILNAAVYGPAAIVVSLVPIIVQMPRDPGGEIGFASDAFGVAAYMAPHGAAMVICGFICGAKAARWGIRVPMMAGCSALAVGSIGLAFLHSETWQVLLWLLFCGIGMGATYGGLPNLVVQSAPPEKQGITSSIMLSAQNLSSAIAVQLAFAMLAMHTFTTELGTFFDSDGYRLAFLVSAGFALVGLAILKIMPHGRASDVRDVRTASDVIAH</sequence>
<gene>
    <name evidence="8" type="ORF">C5613_37080</name>
</gene>
<feature type="transmembrane region" description="Helical" evidence="6">
    <location>
        <begin position="152"/>
        <end position="178"/>
    </location>
</feature>
<feature type="transmembrane region" description="Helical" evidence="6">
    <location>
        <begin position="31"/>
        <end position="56"/>
    </location>
</feature>
<comment type="subcellular location">
    <subcellularLocation>
        <location evidence="1">Cell membrane</location>
        <topology evidence="1">Multi-pass membrane protein</topology>
    </subcellularLocation>
</comment>
<feature type="transmembrane region" description="Helical" evidence="6">
    <location>
        <begin position="216"/>
        <end position="235"/>
    </location>
</feature>
<feature type="transmembrane region" description="Helical" evidence="6">
    <location>
        <begin position="122"/>
        <end position="140"/>
    </location>
</feature>
<evidence type="ECO:0000256" key="4">
    <source>
        <dbReference type="ARBA" id="ARBA00022989"/>
    </source>
</evidence>
<dbReference type="AlphaFoldDB" id="A0A2S8IMU2"/>
<evidence type="ECO:0000256" key="6">
    <source>
        <dbReference type="SAM" id="Phobius"/>
    </source>
</evidence>
<evidence type="ECO:0000256" key="3">
    <source>
        <dbReference type="ARBA" id="ARBA00022692"/>
    </source>
</evidence>
<keyword evidence="4 6" id="KW-1133">Transmembrane helix</keyword>
<dbReference type="EMBL" id="PUIO01000067">
    <property type="protein sequence ID" value="PQP16100.1"/>
    <property type="molecule type" value="Genomic_DNA"/>
</dbReference>
<dbReference type="PROSITE" id="PS50850">
    <property type="entry name" value="MFS"/>
    <property type="match status" value="1"/>
</dbReference>
<feature type="transmembrane region" description="Helical" evidence="6">
    <location>
        <begin position="328"/>
        <end position="347"/>
    </location>
</feature>
<dbReference type="InterPro" id="IPR036259">
    <property type="entry name" value="MFS_trans_sf"/>
</dbReference>
<evidence type="ECO:0000256" key="1">
    <source>
        <dbReference type="ARBA" id="ARBA00004651"/>
    </source>
</evidence>
<dbReference type="PANTHER" id="PTHR42718:SF9">
    <property type="entry name" value="MAJOR FACILITATOR SUPERFAMILY MULTIDRUG TRANSPORTER MFSC"/>
    <property type="match status" value="1"/>
</dbReference>
<evidence type="ECO:0000259" key="7">
    <source>
        <dbReference type="PROSITE" id="PS50850"/>
    </source>
</evidence>
<feature type="transmembrane region" description="Helical" evidence="6">
    <location>
        <begin position="383"/>
        <end position="406"/>
    </location>
</feature>
<evidence type="ECO:0000256" key="5">
    <source>
        <dbReference type="ARBA" id="ARBA00023136"/>
    </source>
</evidence>
<evidence type="ECO:0000313" key="9">
    <source>
        <dbReference type="Proteomes" id="UP000239290"/>
    </source>
</evidence>
<feature type="transmembrane region" description="Helical" evidence="6">
    <location>
        <begin position="457"/>
        <end position="476"/>
    </location>
</feature>
<dbReference type="Proteomes" id="UP000239290">
    <property type="component" value="Unassembled WGS sequence"/>
</dbReference>
<evidence type="ECO:0000256" key="2">
    <source>
        <dbReference type="ARBA" id="ARBA00022448"/>
    </source>
</evidence>
<proteinExistence type="predicted"/>
<dbReference type="InterPro" id="IPR011701">
    <property type="entry name" value="MFS"/>
</dbReference>
<reference evidence="9" key="1">
    <citation type="submission" date="2018-02" db="EMBL/GenBank/DDBJ databases">
        <title>Draft genome sequencing of Rhodococcus opacus KU647198.</title>
        <authorList>
            <person name="Zheng B.-X."/>
        </authorList>
    </citation>
    <scope>NUCLEOTIDE SEQUENCE [LARGE SCALE GENOMIC DNA]</scope>
    <source>
        <strain evidence="9">04-OD7</strain>
    </source>
</reference>
<dbReference type="PANTHER" id="PTHR42718">
    <property type="entry name" value="MAJOR FACILITATOR SUPERFAMILY MULTIDRUG TRANSPORTER MFSC"/>
    <property type="match status" value="1"/>
</dbReference>
<dbReference type="Gene3D" id="1.20.1250.20">
    <property type="entry name" value="MFS general substrate transporter like domains"/>
    <property type="match status" value="2"/>
</dbReference>
<feature type="transmembrane region" description="Helical" evidence="6">
    <location>
        <begin position="241"/>
        <end position="265"/>
    </location>
</feature>
<protein>
    <submittedName>
        <fullName evidence="8">MFS transporter</fullName>
    </submittedName>
</protein>
<dbReference type="Pfam" id="PF07690">
    <property type="entry name" value="MFS_1"/>
    <property type="match status" value="1"/>
</dbReference>
<feature type="domain" description="Major facilitator superfamily (MFS) profile" evidence="7">
    <location>
        <begin position="34"/>
        <end position="484"/>
    </location>
</feature>